<dbReference type="NCBIfam" id="NF011652">
    <property type="entry name" value="PRK15070.1"/>
    <property type="match status" value="1"/>
</dbReference>
<comment type="catalytic activity">
    <reaction evidence="12">
        <text>propanoyl-CoA + phosphate = propanoyl phosphate + CoA</text>
        <dbReference type="Rhea" id="RHEA:28046"/>
        <dbReference type="ChEBI" id="CHEBI:43474"/>
        <dbReference type="ChEBI" id="CHEBI:57287"/>
        <dbReference type="ChEBI" id="CHEBI:57392"/>
        <dbReference type="ChEBI" id="CHEBI:58933"/>
        <dbReference type="EC" id="2.3.1.222"/>
    </reaction>
</comment>
<evidence type="ECO:0000256" key="6">
    <source>
        <dbReference type="ARBA" id="ARBA00022723"/>
    </source>
</evidence>
<dbReference type="Proteomes" id="UP000184052">
    <property type="component" value="Unassembled WGS sequence"/>
</dbReference>
<organism evidence="13 14">
    <name type="scientific">Dethiosulfatibacter aminovorans DSM 17477</name>
    <dbReference type="NCBI Taxonomy" id="1121476"/>
    <lineage>
        <taxon>Bacteria</taxon>
        <taxon>Bacillati</taxon>
        <taxon>Bacillota</taxon>
        <taxon>Tissierellia</taxon>
        <taxon>Dethiosulfatibacter</taxon>
    </lineage>
</organism>
<dbReference type="PANTHER" id="PTHR39453">
    <property type="entry name" value="PHOSPHATE PROPANOYLTRANSFERASE"/>
    <property type="match status" value="1"/>
</dbReference>
<comment type="cofactor">
    <cofactor evidence="1">
        <name>Zn(2+)</name>
        <dbReference type="ChEBI" id="CHEBI:29105"/>
    </cofactor>
</comment>
<dbReference type="RefSeq" id="WP_094762715.1">
    <property type="nucleotide sequence ID" value="NZ_FQZL01000006.1"/>
</dbReference>
<reference evidence="13 14" key="1">
    <citation type="submission" date="2016-11" db="EMBL/GenBank/DDBJ databases">
        <authorList>
            <person name="Jaros S."/>
            <person name="Januszkiewicz K."/>
            <person name="Wedrychowicz H."/>
        </authorList>
    </citation>
    <scope>NUCLEOTIDE SEQUENCE [LARGE SCALE GENOMIC DNA]</scope>
    <source>
        <strain evidence="13 14">DSM 17477</strain>
    </source>
</reference>
<dbReference type="EMBL" id="FQZL01000006">
    <property type="protein sequence ID" value="SHI75376.1"/>
    <property type="molecule type" value="Genomic_DNA"/>
</dbReference>
<dbReference type="GO" id="GO:0016747">
    <property type="term" value="F:acyltransferase activity, transferring groups other than amino-acyl groups"/>
    <property type="evidence" value="ECO:0007669"/>
    <property type="project" value="InterPro"/>
</dbReference>
<evidence type="ECO:0000256" key="2">
    <source>
        <dbReference type="ARBA" id="ARBA00007342"/>
    </source>
</evidence>
<name>A0A1M6DQ54_9FIRM</name>
<dbReference type="InterPro" id="IPR008300">
    <property type="entry name" value="PTAC"/>
</dbReference>
<sequence>MNNYEIKDIVEKILNEISNKRVERKSKLVPVEASARHVHLSRNDVEALFGKGAKLTKRRDLSQPGEFLSEQRIKLITDKGIIENVAVLGPERDATQVEISMTDARTLGLNAPVNLSGNLNNASSAYLVGNNGMVEAVNSVIVAKCHIHMSVGDARAFGLVNGQRVRVRIAGQRPMTFDDVVVRVNPDFTLAMHIDYDEANACALEKNNYGTILDLNEMNCELEVENSDINCLEKQEDKKPMDIGKLITESKATDLIKCKGENIDVPAGTIITPSAKDIFSRNNKILNFV</sequence>
<dbReference type="EC" id="2.3.1.222" evidence="3"/>
<keyword evidence="7" id="KW-0862">Zinc</keyword>
<evidence type="ECO:0000313" key="14">
    <source>
        <dbReference type="Proteomes" id="UP000184052"/>
    </source>
</evidence>
<keyword evidence="14" id="KW-1185">Reference proteome</keyword>
<proteinExistence type="inferred from homology"/>
<dbReference type="AlphaFoldDB" id="A0A1M6DQ54"/>
<accession>A0A1M6DQ54</accession>
<evidence type="ECO:0000256" key="8">
    <source>
        <dbReference type="ARBA" id="ARBA00023315"/>
    </source>
</evidence>
<dbReference type="Pfam" id="PF06130">
    <property type="entry name" value="PTAC"/>
    <property type="match status" value="1"/>
</dbReference>
<evidence type="ECO:0000256" key="4">
    <source>
        <dbReference type="ARBA" id="ARBA00020837"/>
    </source>
</evidence>
<keyword evidence="6" id="KW-0479">Metal-binding</keyword>
<evidence type="ECO:0000256" key="10">
    <source>
        <dbReference type="ARBA" id="ARBA00030939"/>
    </source>
</evidence>
<dbReference type="PANTHER" id="PTHR39453:SF1">
    <property type="entry name" value="PHOSPHATE PROPANOYLTRANSFERASE"/>
    <property type="match status" value="1"/>
</dbReference>
<gene>
    <name evidence="13" type="ORF">SAMN02745751_01003</name>
</gene>
<evidence type="ECO:0000256" key="5">
    <source>
        <dbReference type="ARBA" id="ARBA00022679"/>
    </source>
</evidence>
<keyword evidence="5" id="KW-0808">Transferase</keyword>
<dbReference type="GO" id="GO:0046872">
    <property type="term" value="F:metal ion binding"/>
    <property type="evidence" value="ECO:0007669"/>
    <property type="project" value="UniProtKB-KW"/>
</dbReference>
<keyword evidence="8" id="KW-0012">Acyltransferase</keyword>
<evidence type="ECO:0000256" key="1">
    <source>
        <dbReference type="ARBA" id="ARBA00001947"/>
    </source>
</evidence>
<evidence type="ECO:0000256" key="9">
    <source>
        <dbReference type="ARBA" id="ARBA00030044"/>
    </source>
</evidence>
<evidence type="ECO:0000256" key="11">
    <source>
        <dbReference type="ARBA" id="ARBA00033077"/>
    </source>
</evidence>
<comment type="similarity">
    <text evidence="2">Belongs to the PduL family.</text>
</comment>
<protein>
    <recommendedName>
        <fullName evidence="4">Phosphate propanoyltransferase</fullName>
        <ecNumber evidence="3">2.3.1.222</ecNumber>
    </recommendedName>
    <alternativeName>
        <fullName evidence="10">Phosphate acyltransferase PduL</fullName>
    </alternativeName>
    <alternativeName>
        <fullName evidence="9">Phosphotransacylase PduL</fullName>
    </alternativeName>
    <alternativeName>
        <fullName evidence="11">Propanediol utilization protein PduL</fullName>
    </alternativeName>
</protein>
<evidence type="ECO:0000313" key="13">
    <source>
        <dbReference type="EMBL" id="SHI75376.1"/>
    </source>
</evidence>
<dbReference type="OrthoDB" id="9784365at2"/>
<dbReference type="STRING" id="1121476.SAMN02745751_01003"/>
<evidence type="ECO:0000256" key="12">
    <source>
        <dbReference type="ARBA" id="ARBA00047589"/>
    </source>
</evidence>
<evidence type="ECO:0000256" key="7">
    <source>
        <dbReference type="ARBA" id="ARBA00022833"/>
    </source>
</evidence>
<evidence type="ECO:0000256" key="3">
    <source>
        <dbReference type="ARBA" id="ARBA00012206"/>
    </source>
</evidence>